<evidence type="ECO:0000313" key="3">
    <source>
        <dbReference type="EMBL" id="MBT2187264.1"/>
    </source>
</evidence>
<evidence type="ECO:0000256" key="2">
    <source>
        <dbReference type="SAM" id="SignalP"/>
    </source>
</evidence>
<name>A0A9X1DC87_9SPHN</name>
<comment type="caution">
    <text evidence="3">The sequence shown here is derived from an EMBL/GenBank/DDBJ whole genome shotgun (WGS) entry which is preliminary data.</text>
</comment>
<dbReference type="EMBL" id="JAHGAW010000006">
    <property type="protein sequence ID" value="MBT2187264.1"/>
    <property type="molecule type" value="Genomic_DNA"/>
</dbReference>
<evidence type="ECO:0000313" key="4">
    <source>
        <dbReference type="Proteomes" id="UP001138757"/>
    </source>
</evidence>
<gene>
    <name evidence="3" type="ORF">KK488_09940</name>
</gene>
<accession>A0A9X1DC87</accession>
<sequence>MKVGALALALSLPLCLGACTPMDAGFGDSVRTNLAAQTIDPDPAANGAEPAYSGQKGAAAVERYRTDRVKPPKGIRTTDGISGGASNSGGSGR</sequence>
<dbReference type="AlphaFoldDB" id="A0A9X1DC87"/>
<keyword evidence="2" id="KW-0732">Signal</keyword>
<feature type="compositionally biased region" description="Gly residues" evidence="1">
    <location>
        <begin position="81"/>
        <end position="93"/>
    </location>
</feature>
<keyword evidence="4" id="KW-1185">Reference proteome</keyword>
<reference evidence="3" key="1">
    <citation type="submission" date="2021-05" db="EMBL/GenBank/DDBJ databases">
        <title>Genome of Sphingobium sp. strain.</title>
        <authorList>
            <person name="Fan R."/>
        </authorList>
    </citation>
    <scope>NUCLEOTIDE SEQUENCE</scope>
    <source>
        <strain evidence="3">H33</strain>
    </source>
</reference>
<feature type="region of interest" description="Disordered" evidence="1">
    <location>
        <begin position="37"/>
        <end position="93"/>
    </location>
</feature>
<feature type="signal peptide" evidence="2">
    <location>
        <begin position="1"/>
        <end position="24"/>
    </location>
</feature>
<protein>
    <recommendedName>
        <fullName evidence="5">Pilus assembly protein</fullName>
    </recommendedName>
</protein>
<proteinExistence type="predicted"/>
<organism evidence="3 4">
    <name type="scientific">Sphingobium nicotianae</name>
    <dbReference type="NCBI Taxonomy" id="2782607"/>
    <lineage>
        <taxon>Bacteria</taxon>
        <taxon>Pseudomonadati</taxon>
        <taxon>Pseudomonadota</taxon>
        <taxon>Alphaproteobacteria</taxon>
        <taxon>Sphingomonadales</taxon>
        <taxon>Sphingomonadaceae</taxon>
        <taxon>Sphingobium</taxon>
    </lineage>
</organism>
<evidence type="ECO:0000256" key="1">
    <source>
        <dbReference type="SAM" id="MobiDB-lite"/>
    </source>
</evidence>
<feature type="chain" id="PRO_5040823245" description="Pilus assembly protein" evidence="2">
    <location>
        <begin position="25"/>
        <end position="93"/>
    </location>
</feature>
<evidence type="ECO:0008006" key="5">
    <source>
        <dbReference type="Google" id="ProtNLM"/>
    </source>
</evidence>
<dbReference type="Proteomes" id="UP001138757">
    <property type="component" value="Unassembled WGS sequence"/>
</dbReference>